<feature type="region of interest" description="Disordered" evidence="4">
    <location>
        <begin position="110"/>
        <end position="177"/>
    </location>
</feature>
<feature type="compositionally biased region" description="Low complexity" evidence="4">
    <location>
        <begin position="125"/>
        <end position="140"/>
    </location>
</feature>
<evidence type="ECO:0000313" key="6">
    <source>
        <dbReference type="Proteomes" id="UP000076848"/>
    </source>
</evidence>
<comment type="subunit">
    <text evidence="2">Homotetramer.</text>
</comment>
<gene>
    <name evidence="5" type="primary">ssb4_2</name>
    <name evidence="5" type="ORF">SAMEA3906486_04484</name>
</gene>
<dbReference type="PANTHER" id="PTHR10302:SF27">
    <property type="entry name" value="SINGLE-STRANDED DNA-BINDING PROTEIN"/>
    <property type="match status" value="1"/>
</dbReference>
<dbReference type="PROSITE" id="PS50935">
    <property type="entry name" value="SSB"/>
    <property type="match status" value="1"/>
</dbReference>
<organism evidence="5 6">
    <name type="scientific">Bordetella ansorpii</name>
    <dbReference type="NCBI Taxonomy" id="288768"/>
    <lineage>
        <taxon>Bacteria</taxon>
        <taxon>Pseudomonadati</taxon>
        <taxon>Pseudomonadota</taxon>
        <taxon>Betaproteobacteria</taxon>
        <taxon>Burkholderiales</taxon>
        <taxon>Alcaligenaceae</taxon>
        <taxon>Bordetella</taxon>
    </lineage>
</organism>
<protein>
    <recommendedName>
        <fullName evidence="2 3">Single-stranded DNA-binding protein</fullName>
        <shortName evidence="2">SSB</shortName>
    </recommendedName>
</protein>
<proteinExistence type="inferred from homology"/>
<dbReference type="HAMAP" id="MF_00984">
    <property type="entry name" value="SSB"/>
    <property type="match status" value="1"/>
</dbReference>
<keyword evidence="1 2" id="KW-0238">DNA-binding</keyword>
<evidence type="ECO:0000256" key="3">
    <source>
        <dbReference type="RuleBase" id="RU000524"/>
    </source>
</evidence>
<reference evidence="5 6" key="1">
    <citation type="submission" date="2016-04" db="EMBL/GenBank/DDBJ databases">
        <authorList>
            <consortium name="Pathogen Informatics"/>
        </authorList>
    </citation>
    <scope>NUCLEOTIDE SEQUENCE [LARGE SCALE GENOMIC DNA]</scope>
    <source>
        <strain evidence="5 6">H050680373</strain>
    </source>
</reference>
<feature type="compositionally biased region" description="Low complexity" evidence="4">
    <location>
        <begin position="149"/>
        <end position="168"/>
    </location>
</feature>
<dbReference type="GO" id="GO:0003697">
    <property type="term" value="F:single-stranded DNA binding"/>
    <property type="evidence" value="ECO:0007669"/>
    <property type="project" value="UniProtKB-UniRule"/>
</dbReference>
<dbReference type="InterPro" id="IPR000424">
    <property type="entry name" value="Primosome_PriB/ssb"/>
</dbReference>
<dbReference type="RefSeq" id="WP_066131927.1">
    <property type="nucleotide sequence ID" value="NZ_FKIF01000008.1"/>
</dbReference>
<evidence type="ECO:0000313" key="5">
    <source>
        <dbReference type="EMBL" id="SAI73128.1"/>
    </source>
</evidence>
<dbReference type="NCBIfam" id="TIGR00621">
    <property type="entry name" value="ssb"/>
    <property type="match status" value="1"/>
</dbReference>
<dbReference type="SUPFAM" id="SSF50249">
    <property type="entry name" value="Nucleic acid-binding proteins"/>
    <property type="match status" value="1"/>
</dbReference>
<dbReference type="Pfam" id="PF00436">
    <property type="entry name" value="SSB"/>
    <property type="match status" value="1"/>
</dbReference>
<dbReference type="Proteomes" id="UP000076848">
    <property type="component" value="Unassembled WGS sequence"/>
</dbReference>
<comment type="caution">
    <text evidence="2">Lacks conserved residue(s) required for the propagation of feature annotation.</text>
</comment>
<dbReference type="Gene3D" id="2.40.50.140">
    <property type="entry name" value="Nucleic acid-binding proteins"/>
    <property type="match status" value="1"/>
</dbReference>
<dbReference type="InterPro" id="IPR012340">
    <property type="entry name" value="NA-bd_OB-fold"/>
</dbReference>
<dbReference type="STRING" id="288768.SAMEA3906486_04484"/>
<keyword evidence="6" id="KW-1185">Reference proteome</keyword>
<dbReference type="AlphaFoldDB" id="A0A157SRJ6"/>
<dbReference type="GO" id="GO:0009295">
    <property type="term" value="C:nucleoid"/>
    <property type="evidence" value="ECO:0007669"/>
    <property type="project" value="TreeGrafter"/>
</dbReference>
<name>A0A157SRJ6_9BORD</name>
<accession>A0A157SRJ6</accession>
<dbReference type="EMBL" id="FKIF01000008">
    <property type="protein sequence ID" value="SAI73128.1"/>
    <property type="molecule type" value="Genomic_DNA"/>
</dbReference>
<dbReference type="PANTHER" id="PTHR10302">
    <property type="entry name" value="SINGLE-STRANDED DNA-BINDING PROTEIN"/>
    <property type="match status" value="1"/>
</dbReference>
<evidence type="ECO:0000256" key="1">
    <source>
        <dbReference type="ARBA" id="ARBA00023125"/>
    </source>
</evidence>
<dbReference type="InterPro" id="IPR011344">
    <property type="entry name" value="ssDNA-bd"/>
</dbReference>
<dbReference type="OrthoDB" id="9809878at2"/>
<dbReference type="GO" id="GO:0006260">
    <property type="term" value="P:DNA replication"/>
    <property type="evidence" value="ECO:0007669"/>
    <property type="project" value="InterPro"/>
</dbReference>
<evidence type="ECO:0000256" key="2">
    <source>
        <dbReference type="HAMAP-Rule" id="MF_00984"/>
    </source>
</evidence>
<evidence type="ECO:0000256" key="4">
    <source>
        <dbReference type="SAM" id="MobiDB-lite"/>
    </source>
</evidence>
<sequence>MASVNKAIIVGNLGQDPTIRYTPEGVAMGNLSIATTTRWKDKQTGEAREETEWHRIALFNRLAEIAGEYLRKGSSVYIEGRLRTRKWQDKETGQERYTTEIVAESLQMLGSRDRPADNSADNVDAAPPAENAAPATPAPKRTARRPARGKAAQEAADHAAAQAAPALADLDDSDIPF</sequence>
<dbReference type="CDD" id="cd04496">
    <property type="entry name" value="SSB_OBF"/>
    <property type="match status" value="1"/>
</dbReference>